<dbReference type="AlphaFoldDB" id="A0A8H6KPD7"/>
<dbReference type="Proteomes" id="UP000639643">
    <property type="component" value="Unassembled WGS sequence"/>
</dbReference>
<evidence type="ECO:0000256" key="2">
    <source>
        <dbReference type="SAM" id="Phobius"/>
    </source>
</evidence>
<evidence type="ECO:0000313" key="3">
    <source>
        <dbReference type="EMBL" id="KAF6835269.1"/>
    </source>
</evidence>
<protein>
    <submittedName>
        <fullName evidence="3">Uncharacterized protein</fullName>
    </submittedName>
</protein>
<organism evidence="3 4">
    <name type="scientific">Colletotrichum musicola</name>
    <dbReference type="NCBI Taxonomy" id="2175873"/>
    <lineage>
        <taxon>Eukaryota</taxon>
        <taxon>Fungi</taxon>
        <taxon>Dikarya</taxon>
        <taxon>Ascomycota</taxon>
        <taxon>Pezizomycotina</taxon>
        <taxon>Sordariomycetes</taxon>
        <taxon>Hypocreomycetidae</taxon>
        <taxon>Glomerellales</taxon>
        <taxon>Glomerellaceae</taxon>
        <taxon>Colletotrichum</taxon>
        <taxon>Colletotrichum orchidearum species complex</taxon>
    </lineage>
</organism>
<keyword evidence="2" id="KW-1133">Transmembrane helix</keyword>
<feature type="region of interest" description="Disordered" evidence="1">
    <location>
        <begin position="146"/>
        <end position="214"/>
    </location>
</feature>
<proteinExistence type="predicted"/>
<dbReference type="OrthoDB" id="4851104at2759"/>
<sequence>MDFILEPRKGGGGRSGGGKSSKSSKSKSKSSKKYKGGGRVGGVGGGGAGGGGGGGFNTLPVWARVLIIVLIVWFIIFLIALAYYVKQGKSIFIPPSLKTEGKKFRLGHALGNALLVSTGLWLPVFIYKKIAARRANNSGTYAKIEEGHGKEGAGNHDSWYGGAGAGNETKYDPGNPPAYRPQTPNPPAPAPAADYYMPTPPSNTAPAQHPPQYA</sequence>
<reference evidence="3" key="1">
    <citation type="journal article" date="2020" name="Phytopathology">
        <title>Genome Sequence Resources of Colletotrichum truncatum, C. plurivorum, C. musicola, and C. sojae: Four Species Pathogenic to Soybean (Glycine max).</title>
        <authorList>
            <person name="Rogerio F."/>
            <person name="Boufleur T.R."/>
            <person name="Ciampi-Guillardi M."/>
            <person name="Sukno S.A."/>
            <person name="Thon M.R."/>
            <person name="Massola Junior N.S."/>
            <person name="Baroncelli R."/>
        </authorList>
    </citation>
    <scope>NUCLEOTIDE SEQUENCE</scope>
    <source>
        <strain evidence="3">LFN0074</strain>
    </source>
</reference>
<feature type="compositionally biased region" description="Pro residues" evidence="1">
    <location>
        <begin position="174"/>
        <end position="190"/>
    </location>
</feature>
<evidence type="ECO:0000256" key="1">
    <source>
        <dbReference type="SAM" id="MobiDB-lite"/>
    </source>
</evidence>
<keyword evidence="2" id="KW-0472">Membrane</keyword>
<keyword evidence="2" id="KW-0812">Transmembrane</keyword>
<accession>A0A8H6KPD7</accession>
<feature type="transmembrane region" description="Helical" evidence="2">
    <location>
        <begin position="61"/>
        <end position="85"/>
    </location>
</feature>
<feature type="compositionally biased region" description="Basic residues" evidence="1">
    <location>
        <begin position="22"/>
        <end position="36"/>
    </location>
</feature>
<feature type="region of interest" description="Disordered" evidence="1">
    <location>
        <begin position="1"/>
        <end position="40"/>
    </location>
</feature>
<comment type="caution">
    <text evidence="3">The sequence shown here is derived from an EMBL/GenBank/DDBJ whole genome shotgun (WGS) entry which is preliminary data.</text>
</comment>
<keyword evidence="4" id="KW-1185">Reference proteome</keyword>
<feature type="transmembrane region" description="Helical" evidence="2">
    <location>
        <begin position="106"/>
        <end position="127"/>
    </location>
</feature>
<dbReference type="EMBL" id="WIGM01000180">
    <property type="protein sequence ID" value="KAF6835269.1"/>
    <property type="molecule type" value="Genomic_DNA"/>
</dbReference>
<gene>
    <name evidence="3" type="ORF">CMUS01_05840</name>
</gene>
<name>A0A8H6KPD7_9PEZI</name>
<evidence type="ECO:0000313" key="4">
    <source>
        <dbReference type="Proteomes" id="UP000639643"/>
    </source>
</evidence>
<feature type="compositionally biased region" description="Gly residues" evidence="1">
    <location>
        <begin position="10"/>
        <end position="19"/>
    </location>
</feature>